<dbReference type="Pfam" id="PF13072">
    <property type="entry name" value="MciZ"/>
    <property type="match status" value="1"/>
</dbReference>
<gene>
    <name evidence="1" type="primary">mciZ</name>
    <name evidence="1" type="ORF">EAV92_09590</name>
</gene>
<sequence>MLKRYATPEKIRWVGQAWEIRHALRQELRRLGGKAMLRDLLPKAQG</sequence>
<dbReference type="Proteomes" id="UP000269097">
    <property type="component" value="Chromosome"/>
</dbReference>
<accession>A0A3G3JX25</accession>
<dbReference type="EMBL" id="CP033433">
    <property type="protein sequence ID" value="AYQ72792.1"/>
    <property type="molecule type" value="Genomic_DNA"/>
</dbReference>
<name>A0A3G3JX25_9BACL</name>
<dbReference type="KEGG" id="coh:EAV92_09590"/>
<organism evidence="1 2">
    <name type="scientific">Cohnella candidum</name>
    <dbReference type="NCBI Taxonomy" id="2674991"/>
    <lineage>
        <taxon>Bacteria</taxon>
        <taxon>Bacillati</taxon>
        <taxon>Bacillota</taxon>
        <taxon>Bacilli</taxon>
        <taxon>Bacillales</taxon>
        <taxon>Paenibacillaceae</taxon>
        <taxon>Cohnella</taxon>
    </lineage>
</organism>
<proteinExistence type="predicted"/>
<evidence type="ECO:0000313" key="2">
    <source>
        <dbReference type="Proteomes" id="UP000269097"/>
    </source>
</evidence>
<dbReference type="RefSeq" id="WP_123040874.1">
    <property type="nucleotide sequence ID" value="NZ_CP033433.1"/>
</dbReference>
<reference evidence="1 2" key="1">
    <citation type="submission" date="2018-10" db="EMBL/GenBank/DDBJ databases">
        <title>Genome Sequence of Cohnella sp.</title>
        <authorList>
            <person name="Srinivasan S."/>
            <person name="Kim M.K."/>
        </authorList>
    </citation>
    <scope>NUCLEOTIDE SEQUENCE [LARGE SCALE GENOMIC DNA]</scope>
    <source>
        <strain evidence="1 2">18JY8-7</strain>
    </source>
</reference>
<protein>
    <submittedName>
        <fullName evidence="1">Z-ring formation inhibitor MciZ</fullName>
    </submittedName>
</protein>
<dbReference type="AlphaFoldDB" id="A0A3G3JX25"/>
<keyword evidence="2" id="KW-1185">Reference proteome</keyword>
<dbReference type="InterPro" id="IPR025177">
    <property type="entry name" value="MciZ"/>
</dbReference>
<evidence type="ECO:0000313" key="1">
    <source>
        <dbReference type="EMBL" id="AYQ72792.1"/>
    </source>
</evidence>